<accession>A0AAN8K290</accession>
<feature type="coiled-coil region" evidence="1">
    <location>
        <begin position="34"/>
        <end position="61"/>
    </location>
</feature>
<evidence type="ECO:0000256" key="1">
    <source>
        <dbReference type="SAM" id="Coils"/>
    </source>
</evidence>
<sequence>MGIPSQNVLTLVKLIQEVEGKKYSKNHVSGYRVNALLDCTIKRLKNDLTRLKNLESKKSKRNRTVLNIPTVKSRTTQLLQSVENRTATPVKITGSRRNSVLVVNPSGCNENSYDSEHLPENRDNFTDDDVLGLGNFFSGLKSKPPTASS</sequence>
<keyword evidence="3" id="KW-1185">Reference proteome</keyword>
<dbReference type="Proteomes" id="UP001347796">
    <property type="component" value="Unassembled WGS sequence"/>
</dbReference>
<organism evidence="2 3">
    <name type="scientific">Patella caerulea</name>
    <name type="common">Rayed Mediterranean limpet</name>
    <dbReference type="NCBI Taxonomy" id="87958"/>
    <lineage>
        <taxon>Eukaryota</taxon>
        <taxon>Metazoa</taxon>
        <taxon>Spiralia</taxon>
        <taxon>Lophotrochozoa</taxon>
        <taxon>Mollusca</taxon>
        <taxon>Gastropoda</taxon>
        <taxon>Patellogastropoda</taxon>
        <taxon>Patelloidea</taxon>
        <taxon>Patellidae</taxon>
        <taxon>Patella</taxon>
    </lineage>
</organism>
<dbReference type="EMBL" id="JAZGQO010000007">
    <property type="protein sequence ID" value="KAK6183064.1"/>
    <property type="molecule type" value="Genomic_DNA"/>
</dbReference>
<dbReference type="AlphaFoldDB" id="A0AAN8K290"/>
<comment type="caution">
    <text evidence="2">The sequence shown here is derived from an EMBL/GenBank/DDBJ whole genome shotgun (WGS) entry which is preliminary data.</text>
</comment>
<evidence type="ECO:0000313" key="3">
    <source>
        <dbReference type="Proteomes" id="UP001347796"/>
    </source>
</evidence>
<reference evidence="2 3" key="1">
    <citation type="submission" date="2024-01" db="EMBL/GenBank/DDBJ databases">
        <title>The genome of the rayed Mediterranean limpet Patella caerulea (Linnaeus, 1758).</title>
        <authorList>
            <person name="Anh-Thu Weber A."/>
            <person name="Halstead-Nussloch G."/>
        </authorList>
    </citation>
    <scope>NUCLEOTIDE SEQUENCE [LARGE SCALE GENOMIC DNA]</scope>
    <source>
        <strain evidence="2">AATW-2023a</strain>
        <tissue evidence="2">Whole specimen</tissue>
    </source>
</reference>
<gene>
    <name evidence="2" type="ORF">SNE40_010612</name>
</gene>
<evidence type="ECO:0000313" key="2">
    <source>
        <dbReference type="EMBL" id="KAK6183064.1"/>
    </source>
</evidence>
<protein>
    <submittedName>
        <fullName evidence="2">Uncharacterized protein</fullName>
    </submittedName>
</protein>
<name>A0AAN8K290_PATCE</name>
<proteinExistence type="predicted"/>
<keyword evidence="1" id="KW-0175">Coiled coil</keyword>